<dbReference type="EMBL" id="CP036275">
    <property type="protein sequence ID" value="QDU39539.1"/>
    <property type="molecule type" value="Genomic_DNA"/>
</dbReference>
<dbReference type="AlphaFoldDB" id="A0A517ZAT2"/>
<organism evidence="2 3">
    <name type="scientific">Maioricimonas rarisocia</name>
    <dbReference type="NCBI Taxonomy" id="2528026"/>
    <lineage>
        <taxon>Bacteria</taxon>
        <taxon>Pseudomonadati</taxon>
        <taxon>Planctomycetota</taxon>
        <taxon>Planctomycetia</taxon>
        <taxon>Planctomycetales</taxon>
        <taxon>Planctomycetaceae</taxon>
        <taxon>Maioricimonas</taxon>
    </lineage>
</organism>
<evidence type="ECO:0008006" key="4">
    <source>
        <dbReference type="Google" id="ProtNLM"/>
    </source>
</evidence>
<evidence type="ECO:0000313" key="2">
    <source>
        <dbReference type="EMBL" id="QDU39539.1"/>
    </source>
</evidence>
<dbReference type="OrthoDB" id="287810at2"/>
<evidence type="ECO:0000313" key="3">
    <source>
        <dbReference type="Proteomes" id="UP000320496"/>
    </source>
</evidence>
<feature type="signal peptide" evidence="1">
    <location>
        <begin position="1"/>
        <end position="26"/>
    </location>
</feature>
<keyword evidence="1" id="KW-0732">Signal</keyword>
<gene>
    <name evidence="2" type="ORF">Mal4_38840</name>
</gene>
<evidence type="ECO:0000256" key="1">
    <source>
        <dbReference type="SAM" id="SignalP"/>
    </source>
</evidence>
<dbReference type="RefSeq" id="WP_145370716.1">
    <property type="nucleotide sequence ID" value="NZ_CP036275.1"/>
</dbReference>
<feature type="chain" id="PRO_5022126338" description="Carboxypeptidase regulatory-like domain-containing protein" evidence="1">
    <location>
        <begin position="27"/>
        <end position="134"/>
    </location>
</feature>
<dbReference type="KEGG" id="mri:Mal4_38840"/>
<dbReference type="PROSITE" id="PS51257">
    <property type="entry name" value="PROKAR_LIPOPROTEIN"/>
    <property type="match status" value="1"/>
</dbReference>
<proteinExistence type="predicted"/>
<dbReference type="Proteomes" id="UP000320496">
    <property type="component" value="Chromosome"/>
</dbReference>
<reference evidence="2 3" key="1">
    <citation type="submission" date="2019-02" db="EMBL/GenBank/DDBJ databases">
        <title>Deep-cultivation of Planctomycetes and their phenomic and genomic characterization uncovers novel biology.</title>
        <authorList>
            <person name="Wiegand S."/>
            <person name="Jogler M."/>
            <person name="Boedeker C."/>
            <person name="Pinto D."/>
            <person name="Vollmers J."/>
            <person name="Rivas-Marin E."/>
            <person name="Kohn T."/>
            <person name="Peeters S.H."/>
            <person name="Heuer A."/>
            <person name="Rast P."/>
            <person name="Oberbeckmann S."/>
            <person name="Bunk B."/>
            <person name="Jeske O."/>
            <person name="Meyerdierks A."/>
            <person name="Storesund J.E."/>
            <person name="Kallscheuer N."/>
            <person name="Luecker S."/>
            <person name="Lage O.M."/>
            <person name="Pohl T."/>
            <person name="Merkel B.J."/>
            <person name="Hornburger P."/>
            <person name="Mueller R.-W."/>
            <person name="Bruemmer F."/>
            <person name="Labrenz M."/>
            <person name="Spormann A.M."/>
            <person name="Op den Camp H."/>
            <person name="Overmann J."/>
            <person name="Amann R."/>
            <person name="Jetten M.S.M."/>
            <person name="Mascher T."/>
            <person name="Medema M.H."/>
            <person name="Devos D.P."/>
            <person name="Kaster A.-K."/>
            <person name="Ovreas L."/>
            <person name="Rohde M."/>
            <person name="Galperin M.Y."/>
            <person name="Jogler C."/>
        </authorList>
    </citation>
    <scope>NUCLEOTIDE SEQUENCE [LARGE SCALE GENOMIC DNA]</scope>
    <source>
        <strain evidence="2 3">Mal4</strain>
    </source>
</reference>
<keyword evidence="3" id="KW-1185">Reference proteome</keyword>
<accession>A0A517ZAT2</accession>
<sequence precursor="true">MRRTRYCAQLLPVLLVVAGCTGGAHQYDVVPVSGVVTCEGKPVANAIVQFSPAEKEGRAEGRPGRAAFGKTDEQGRFTLSTYGEDDGAIVGTHTVSVGPAPTEDTAERPNKFACADSTLQVTVEPGADDLTLDF</sequence>
<name>A0A517ZAT2_9PLAN</name>
<protein>
    <recommendedName>
        <fullName evidence="4">Carboxypeptidase regulatory-like domain-containing protein</fullName>
    </recommendedName>
</protein>